<dbReference type="Gene3D" id="3.30.450.40">
    <property type="match status" value="2"/>
</dbReference>
<keyword evidence="5" id="KW-1185">Reference proteome</keyword>
<dbReference type="Proteomes" id="UP001199296">
    <property type="component" value="Unassembled WGS sequence"/>
</dbReference>
<dbReference type="RefSeq" id="WP_229345912.1">
    <property type="nucleotide sequence ID" value="NZ_JAJFAT010000010.1"/>
</dbReference>
<dbReference type="Gene3D" id="1.10.10.2840">
    <property type="entry name" value="PucR C-terminal helix-turn-helix domain"/>
    <property type="match status" value="1"/>
</dbReference>
<organism evidence="4 5">
    <name type="scientific">Halanaerobium polyolivorans</name>
    <dbReference type="NCBI Taxonomy" id="2886943"/>
    <lineage>
        <taxon>Bacteria</taxon>
        <taxon>Bacillati</taxon>
        <taxon>Bacillota</taxon>
        <taxon>Clostridia</taxon>
        <taxon>Halanaerobiales</taxon>
        <taxon>Halanaerobiaceae</taxon>
        <taxon>Halanaerobium</taxon>
    </lineage>
</organism>
<dbReference type="InterPro" id="IPR025736">
    <property type="entry name" value="PucR_C-HTH_dom"/>
</dbReference>
<dbReference type="AlphaFoldDB" id="A0AAW4X0F4"/>
<protein>
    <submittedName>
        <fullName evidence="4">Helix-turn-helix domain-containing protein</fullName>
    </submittedName>
</protein>
<dbReference type="PANTHER" id="PTHR33744:SF1">
    <property type="entry name" value="DNA-BINDING TRANSCRIPTIONAL ACTIVATOR ADER"/>
    <property type="match status" value="1"/>
</dbReference>
<dbReference type="PANTHER" id="PTHR33744">
    <property type="entry name" value="CARBOHYDRATE DIACID REGULATOR"/>
    <property type="match status" value="1"/>
</dbReference>
<comment type="caution">
    <text evidence="4">The sequence shown here is derived from an EMBL/GenBank/DDBJ whole genome shotgun (WGS) entry which is preliminary data.</text>
</comment>
<accession>A0AAW4X0F4</accession>
<dbReference type="InterPro" id="IPR042070">
    <property type="entry name" value="PucR_C-HTH_sf"/>
</dbReference>
<evidence type="ECO:0000256" key="2">
    <source>
        <dbReference type="SAM" id="Coils"/>
    </source>
</evidence>
<proteinExistence type="inferred from homology"/>
<dbReference type="InterPro" id="IPR029016">
    <property type="entry name" value="GAF-like_dom_sf"/>
</dbReference>
<gene>
    <name evidence="4" type="ORF">LJ207_08160</name>
</gene>
<dbReference type="Pfam" id="PF17853">
    <property type="entry name" value="GGDEF_2"/>
    <property type="match status" value="1"/>
</dbReference>
<name>A0AAW4X0F4_9FIRM</name>
<dbReference type="SMART" id="SM00065">
    <property type="entry name" value="GAF"/>
    <property type="match status" value="1"/>
</dbReference>
<feature type="domain" description="GAF" evidence="3">
    <location>
        <begin position="26"/>
        <end position="185"/>
    </location>
</feature>
<evidence type="ECO:0000313" key="4">
    <source>
        <dbReference type="EMBL" id="MCC3145294.1"/>
    </source>
</evidence>
<dbReference type="EMBL" id="JAJFAT010000010">
    <property type="protein sequence ID" value="MCC3145294.1"/>
    <property type="molecule type" value="Genomic_DNA"/>
</dbReference>
<comment type="similarity">
    <text evidence="1">Belongs to the CdaR family.</text>
</comment>
<feature type="coiled-coil region" evidence="2">
    <location>
        <begin position="99"/>
        <end position="126"/>
    </location>
</feature>
<dbReference type="InterPro" id="IPR003018">
    <property type="entry name" value="GAF"/>
</dbReference>
<dbReference type="Pfam" id="PF13556">
    <property type="entry name" value="HTH_30"/>
    <property type="match status" value="1"/>
</dbReference>
<dbReference type="InterPro" id="IPR051448">
    <property type="entry name" value="CdaR-like_regulators"/>
</dbReference>
<evidence type="ECO:0000313" key="5">
    <source>
        <dbReference type="Proteomes" id="UP001199296"/>
    </source>
</evidence>
<dbReference type="Pfam" id="PF13185">
    <property type="entry name" value="GAF_2"/>
    <property type="match status" value="1"/>
</dbReference>
<evidence type="ECO:0000259" key="3">
    <source>
        <dbReference type="SMART" id="SM00065"/>
    </source>
</evidence>
<dbReference type="SUPFAM" id="SSF55781">
    <property type="entry name" value="GAF domain-like"/>
    <property type="match status" value="1"/>
</dbReference>
<evidence type="ECO:0000256" key="1">
    <source>
        <dbReference type="ARBA" id="ARBA00006754"/>
    </source>
</evidence>
<keyword evidence="2" id="KW-0175">Coiled coil</keyword>
<dbReference type="InterPro" id="IPR041522">
    <property type="entry name" value="CdaR_GGDEF"/>
</dbReference>
<sequence>MKVKENKLIKMHSLLETIKLLNSEKNVDTILKTLMTKSLELTPGGDMGAIFLMNEASGFLEVYASYGMGDAVKDVQLKAGESMTGQTYAKKETMFFRDSKAVQKAMNKMRNKNKRLALEARVLAEKIQGAICCPLIYKNEAIGVLVVDNTSDEHSLKDEDVEFLNDISVQATIAIINARNYKRQLQANKKLQKYNRIIQEQKNKYKYTNSLHTKLTNMILSGSSIKEILQELKNMIGKDIFILDIFYNLRYHSFAEDAQLKEISDNLAELIPYLRKEKTAYIKKAEAINIVIFPIIVKKEVMGWFCVLNNSQSKLDELDKITAERATTIIALELIKEQEISDMEQSLKGDFLDSLLLNNDCAFIKKSALSYGFNFDKNHQIIVIEFALKSNNEQQNKKLLKKYYHLINKKSKEFFPNSIALIKRNMIIIIIEELDNKAEDKIKKFNQKLNKIFSPIFAFKEDDFSYKMVVSSSFKKIDDFKEAYFQAINTLPMLEKKQDKNYAFYDQLEIKKLLSKNDAEELAAFAEKILKPLKDYGNSSKNDLIKTLKVYLQSNCSWTTSKEKLHIHGNTLSYRLNRIKEILNIDFDDYNDRLKLQLAFEIEDII</sequence>
<reference evidence="4 5" key="1">
    <citation type="submission" date="2021-10" db="EMBL/GenBank/DDBJ databases">
        <authorList>
            <person name="Grouzdev D.S."/>
            <person name="Pantiukh K.S."/>
            <person name="Krutkina M.S."/>
        </authorList>
    </citation>
    <scope>NUCLEOTIDE SEQUENCE [LARGE SCALE GENOMIC DNA]</scope>
    <source>
        <strain evidence="4 5">Z-7514</strain>
    </source>
</reference>